<feature type="signal peptide" evidence="2">
    <location>
        <begin position="1"/>
        <end position="22"/>
    </location>
</feature>
<name>A0A6J4TSD2_9ACTN</name>
<evidence type="ECO:0000256" key="1">
    <source>
        <dbReference type="SAM" id="MobiDB-lite"/>
    </source>
</evidence>
<protein>
    <recommendedName>
        <fullName evidence="4">Secreted protein</fullName>
    </recommendedName>
</protein>
<accession>A0A6J4TSD2</accession>
<dbReference type="Pfam" id="PF08309">
    <property type="entry name" value="LVIVD"/>
    <property type="match status" value="1"/>
</dbReference>
<evidence type="ECO:0000256" key="2">
    <source>
        <dbReference type="SAM" id="SignalP"/>
    </source>
</evidence>
<feature type="non-terminal residue" evidence="3">
    <location>
        <position position="484"/>
    </location>
</feature>
<evidence type="ECO:0008006" key="4">
    <source>
        <dbReference type="Google" id="ProtNLM"/>
    </source>
</evidence>
<dbReference type="AlphaFoldDB" id="A0A6J4TSD2"/>
<keyword evidence="2" id="KW-0732">Signal</keyword>
<dbReference type="InterPro" id="IPR013211">
    <property type="entry name" value="LVIVD"/>
</dbReference>
<evidence type="ECO:0000313" key="3">
    <source>
        <dbReference type="EMBL" id="CAA9529586.1"/>
    </source>
</evidence>
<reference evidence="3" key="1">
    <citation type="submission" date="2020-02" db="EMBL/GenBank/DDBJ databases">
        <authorList>
            <person name="Meier V. D."/>
        </authorList>
    </citation>
    <scope>NUCLEOTIDE SEQUENCE</scope>
    <source>
        <strain evidence="3">AVDCRST_MAG85</strain>
    </source>
</reference>
<proteinExistence type="predicted"/>
<sequence>MRHVTFVLIALAALTAAAPAGAQEPPNTKKERVQHVGFLSEPQVISTRFKGTLMYVSTLRGLAIYDIKDPVKPVRIGQLQLPHFENEDIDVGGGIALISNDPSEGAGRLHVIDVKDPTAPKLLSSMDTGTADGGILTGGLGNPFGIGNGTGHTASCVQECKFVYLAGTLSGIDVVDLRDPSKPKYATPSNFPVPEATGGLATHDVQFDRAGRAWIAGAGGTAAYDVTNPLAPVLVARTDEQGQSRYAETFGNDDGKTYNDFIHHNSMRLPNSSLAALPAGVDVAADSNVVAITEEDYNRPTCKGAGSFQTWEITRDKTRGAGADGKGRPVPVLKPLDKFEVEEDASRQSLCSAHYFDDRGGLIAQGWYEQGTRFFDISDPRNIRQVGFFIPQKNMTWGAVFPPTDPTGEVVYSLDTLRGIDVLRFDRPKPAIPGTQSAPKDLQQLPEVVAPPAGGPGAGKDEVPGRARSGRRPDVALRIDDGRR</sequence>
<feature type="region of interest" description="Disordered" evidence="1">
    <location>
        <begin position="428"/>
        <end position="484"/>
    </location>
</feature>
<dbReference type="EMBL" id="CADCVT010000393">
    <property type="protein sequence ID" value="CAA9529586.1"/>
    <property type="molecule type" value="Genomic_DNA"/>
</dbReference>
<organism evidence="3">
    <name type="scientific">uncultured Solirubrobacteraceae bacterium</name>
    <dbReference type="NCBI Taxonomy" id="1162706"/>
    <lineage>
        <taxon>Bacteria</taxon>
        <taxon>Bacillati</taxon>
        <taxon>Actinomycetota</taxon>
        <taxon>Thermoleophilia</taxon>
        <taxon>Solirubrobacterales</taxon>
        <taxon>Solirubrobacteraceae</taxon>
        <taxon>environmental samples</taxon>
    </lineage>
</organism>
<feature type="compositionally biased region" description="Basic and acidic residues" evidence="1">
    <location>
        <begin position="459"/>
        <end position="484"/>
    </location>
</feature>
<gene>
    <name evidence="3" type="ORF">AVDCRST_MAG85-3550</name>
</gene>
<feature type="chain" id="PRO_5026649085" description="Secreted protein" evidence="2">
    <location>
        <begin position="23"/>
        <end position="484"/>
    </location>
</feature>